<evidence type="ECO:0000313" key="3">
    <source>
        <dbReference type="Proteomes" id="UP001321861"/>
    </source>
</evidence>
<dbReference type="AlphaFoldDB" id="A0AAU9DAX0"/>
<name>A0AAU9DAX0_9LACO</name>
<dbReference type="Pfam" id="PF02498">
    <property type="entry name" value="Bro-N"/>
    <property type="match status" value="1"/>
</dbReference>
<accession>A0AAU9DAX0</accession>
<dbReference type="Proteomes" id="UP001321861">
    <property type="component" value="Chromosome"/>
</dbReference>
<reference evidence="2 3" key="1">
    <citation type="journal article" date="2023" name="Microbiol. Spectr.">
        <title>Symbiosis of Carpenter Bees with Uncharacterized Lactic Acid Bacteria Showing NAD Auxotrophy.</title>
        <authorList>
            <person name="Kawasaki S."/>
            <person name="Ozawa K."/>
            <person name="Mori T."/>
            <person name="Yamamoto A."/>
            <person name="Ito M."/>
            <person name="Ohkuma M."/>
            <person name="Sakamoto M."/>
            <person name="Matsutani M."/>
        </authorList>
    </citation>
    <scope>NUCLEOTIDE SEQUENCE [LARGE SCALE GENOMIC DNA]</scope>
    <source>
        <strain evidence="2 3">XA3</strain>
    </source>
</reference>
<protein>
    <recommendedName>
        <fullName evidence="1">Bro-N domain-containing protein</fullName>
    </recommendedName>
</protein>
<dbReference type="PROSITE" id="PS51750">
    <property type="entry name" value="BRO_N"/>
    <property type="match status" value="1"/>
</dbReference>
<dbReference type="RefSeq" id="WP_317635344.1">
    <property type="nucleotide sequence ID" value="NZ_AP026802.1"/>
</dbReference>
<dbReference type="KEGG" id="xap:XA3_19960"/>
<feature type="domain" description="Bro-N" evidence="1">
    <location>
        <begin position="1"/>
        <end position="109"/>
    </location>
</feature>
<evidence type="ECO:0000313" key="2">
    <source>
        <dbReference type="EMBL" id="BDR59555.1"/>
    </source>
</evidence>
<dbReference type="InterPro" id="IPR003497">
    <property type="entry name" value="BRO_N_domain"/>
</dbReference>
<gene>
    <name evidence="2" type="ORF">XA3_19960</name>
</gene>
<dbReference type="EMBL" id="AP026802">
    <property type="protein sequence ID" value="BDR59555.1"/>
    <property type="molecule type" value="Genomic_DNA"/>
</dbReference>
<keyword evidence="3" id="KW-1185">Reference proteome</keyword>
<dbReference type="PANTHER" id="PTHR36180:SF2">
    <property type="entry name" value="BRO FAMILY PROTEIN"/>
    <property type="match status" value="1"/>
</dbReference>
<sequence length="230" mass="26672">MKIETWNGYKIRFVEVNGEWCAIAKDVTEALDYRDPNTALRKMPEKYKGAYKVRVSSQNPVIPGSRKYQIMTVITEKGLYRLIMRSNKPEAEDFQDWVFEVIKQLRKSSGLESYELFRLTDKKNQNELMATLKESLNEPTKVDYIKANAITNKAISNMFGHEKMIKKEDMTPEELAKRGEILKDVIDLMITNDKYDLGLSVSKTIYNSTEKPKSKVIYRHSVQEGARVNE</sequence>
<evidence type="ECO:0000259" key="1">
    <source>
        <dbReference type="PROSITE" id="PS51750"/>
    </source>
</evidence>
<dbReference type="SMART" id="SM01040">
    <property type="entry name" value="Bro-N"/>
    <property type="match status" value="1"/>
</dbReference>
<dbReference type="PANTHER" id="PTHR36180">
    <property type="entry name" value="DNA-BINDING PROTEIN-RELATED-RELATED"/>
    <property type="match status" value="1"/>
</dbReference>
<organism evidence="2 3">
    <name type="scientific">Xylocopilactobacillus apicola</name>
    <dbReference type="NCBI Taxonomy" id="2932184"/>
    <lineage>
        <taxon>Bacteria</taxon>
        <taxon>Bacillati</taxon>
        <taxon>Bacillota</taxon>
        <taxon>Bacilli</taxon>
        <taxon>Lactobacillales</taxon>
        <taxon>Lactobacillaceae</taxon>
        <taxon>Xylocopilactobacillus</taxon>
    </lineage>
</organism>
<proteinExistence type="predicted"/>